<dbReference type="Proteomes" id="UP001054837">
    <property type="component" value="Unassembled WGS sequence"/>
</dbReference>
<reference evidence="1 2" key="1">
    <citation type="submission" date="2021-06" db="EMBL/GenBank/DDBJ databases">
        <title>Caerostris darwini draft genome.</title>
        <authorList>
            <person name="Kono N."/>
            <person name="Arakawa K."/>
        </authorList>
    </citation>
    <scope>NUCLEOTIDE SEQUENCE [LARGE SCALE GENOMIC DNA]</scope>
</reference>
<protein>
    <submittedName>
        <fullName evidence="1">Uncharacterized protein</fullName>
    </submittedName>
</protein>
<keyword evidence="2" id="KW-1185">Reference proteome</keyword>
<dbReference type="AlphaFoldDB" id="A0AAV4UZJ0"/>
<gene>
    <name evidence="1" type="ORF">CDAR_492701</name>
</gene>
<organism evidence="1 2">
    <name type="scientific">Caerostris darwini</name>
    <dbReference type="NCBI Taxonomy" id="1538125"/>
    <lineage>
        <taxon>Eukaryota</taxon>
        <taxon>Metazoa</taxon>
        <taxon>Ecdysozoa</taxon>
        <taxon>Arthropoda</taxon>
        <taxon>Chelicerata</taxon>
        <taxon>Arachnida</taxon>
        <taxon>Araneae</taxon>
        <taxon>Araneomorphae</taxon>
        <taxon>Entelegynae</taxon>
        <taxon>Araneoidea</taxon>
        <taxon>Araneidae</taxon>
        <taxon>Caerostris</taxon>
    </lineage>
</organism>
<evidence type="ECO:0000313" key="1">
    <source>
        <dbReference type="EMBL" id="GIY63173.1"/>
    </source>
</evidence>
<proteinExistence type="predicted"/>
<accession>A0AAV4UZJ0</accession>
<name>A0AAV4UZJ0_9ARAC</name>
<dbReference type="EMBL" id="BPLQ01012162">
    <property type="protein sequence ID" value="GIY63173.1"/>
    <property type="molecule type" value="Genomic_DNA"/>
</dbReference>
<sequence>MILMGPFYSALRYIYIVRVKTHFINPSVVLLSSQRNWRTHFYEQFHPMCTEAEPRERTSIKADCKWFITQGVLRGGWWQKMSRNPAISISESCKRGAANNQANQCVKGSFLNCEMEPPNWPDKMKQPS</sequence>
<comment type="caution">
    <text evidence="1">The sequence shown here is derived from an EMBL/GenBank/DDBJ whole genome shotgun (WGS) entry which is preliminary data.</text>
</comment>
<evidence type="ECO:0000313" key="2">
    <source>
        <dbReference type="Proteomes" id="UP001054837"/>
    </source>
</evidence>